<dbReference type="EMBL" id="OU896716">
    <property type="protein sequence ID" value="CAG9814349.1"/>
    <property type="molecule type" value="Genomic_DNA"/>
</dbReference>
<gene>
    <name evidence="2" type="ORF">PHAECO_LOCUS1866</name>
</gene>
<feature type="signal peptide" evidence="1">
    <location>
        <begin position="1"/>
        <end position="18"/>
    </location>
</feature>
<dbReference type="Pfam" id="PF01395">
    <property type="entry name" value="PBP_GOBP"/>
    <property type="match status" value="1"/>
</dbReference>
<dbReference type="GO" id="GO:0005549">
    <property type="term" value="F:odorant binding"/>
    <property type="evidence" value="ECO:0007669"/>
    <property type="project" value="InterPro"/>
</dbReference>
<dbReference type="Proteomes" id="UP001153737">
    <property type="component" value="Chromosome 10"/>
</dbReference>
<dbReference type="AlphaFoldDB" id="A0A9N9SEL4"/>
<keyword evidence="1" id="KW-0732">Signal</keyword>
<protein>
    <submittedName>
        <fullName evidence="2">Uncharacterized protein</fullName>
    </submittedName>
</protein>
<dbReference type="SUPFAM" id="SSF47565">
    <property type="entry name" value="Insect pheromone/odorant-binding proteins"/>
    <property type="match status" value="1"/>
</dbReference>
<dbReference type="CDD" id="cd23992">
    <property type="entry name" value="PBP_GOBP"/>
    <property type="match status" value="1"/>
</dbReference>
<evidence type="ECO:0000313" key="2">
    <source>
        <dbReference type="EMBL" id="CAG9814349.1"/>
    </source>
</evidence>
<proteinExistence type="predicted"/>
<organism evidence="2 3">
    <name type="scientific">Phaedon cochleariae</name>
    <name type="common">Mustard beetle</name>
    <dbReference type="NCBI Taxonomy" id="80249"/>
    <lineage>
        <taxon>Eukaryota</taxon>
        <taxon>Metazoa</taxon>
        <taxon>Ecdysozoa</taxon>
        <taxon>Arthropoda</taxon>
        <taxon>Hexapoda</taxon>
        <taxon>Insecta</taxon>
        <taxon>Pterygota</taxon>
        <taxon>Neoptera</taxon>
        <taxon>Endopterygota</taxon>
        <taxon>Coleoptera</taxon>
        <taxon>Polyphaga</taxon>
        <taxon>Cucujiformia</taxon>
        <taxon>Chrysomeloidea</taxon>
        <taxon>Chrysomelidae</taxon>
        <taxon>Chrysomelinae</taxon>
        <taxon>Chrysomelini</taxon>
        <taxon>Phaedon</taxon>
    </lineage>
</organism>
<reference evidence="2" key="1">
    <citation type="submission" date="2022-01" db="EMBL/GenBank/DDBJ databases">
        <authorList>
            <person name="King R."/>
        </authorList>
    </citation>
    <scope>NUCLEOTIDE SEQUENCE</scope>
</reference>
<name>A0A9N9SEL4_PHACE</name>
<feature type="chain" id="PRO_5040398843" evidence="1">
    <location>
        <begin position="19"/>
        <end position="137"/>
    </location>
</feature>
<dbReference type="InterPro" id="IPR036728">
    <property type="entry name" value="PBP_GOBP_sf"/>
</dbReference>
<dbReference type="Gene3D" id="1.10.238.20">
    <property type="entry name" value="Pheromone/general odorant binding protein domain"/>
    <property type="match status" value="1"/>
</dbReference>
<sequence>MIIVFGFCIGALILQIQGVEETPGERFKRTKCECQANPATHIDDADLSRFGNGQEVDHSKLGPFLLCFNVGMGLQQPNGDLVPNFREIVSQVIPADRIDDYIKTCGKRASDDAEEAAIILSKCTNDFDPAHNPFRDP</sequence>
<evidence type="ECO:0000256" key="1">
    <source>
        <dbReference type="SAM" id="SignalP"/>
    </source>
</evidence>
<dbReference type="InterPro" id="IPR006170">
    <property type="entry name" value="PBP/GOBP"/>
</dbReference>
<evidence type="ECO:0000313" key="3">
    <source>
        <dbReference type="Proteomes" id="UP001153737"/>
    </source>
</evidence>
<accession>A0A9N9SEL4</accession>
<keyword evidence="3" id="KW-1185">Reference proteome</keyword>
<reference evidence="2" key="2">
    <citation type="submission" date="2022-10" db="EMBL/GenBank/DDBJ databases">
        <authorList>
            <consortium name="ENA_rothamsted_submissions"/>
            <consortium name="culmorum"/>
            <person name="King R."/>
        </authorList>
    </citation>
    <scope>NUCLEOTIDE SEQUENCE</scope>
</reference>